<reference evidence="1" key="1">
    <citation type="submission" date="2021-03" db="EMBL/GenBank/DDBJ databases">
        <title>Draft genome sequence of rust myrtle Austropuccinia psidii MF-1, a brazilian biotype.</title>
        <authorList>
            <person name="Quecine M.C."/>
            <person name="Pachon D.M.R."/>
            <person name="Bonatelli M.L."/>
            <person name="Correr F.H."/>
            <person name="Franceschini L.M."/>
            <person name="Leite T.F."/>
            <person name="Margarido G.R.A."/>
            <person name="Almeida C.A."/>
            <person name="Ferrarezi J.A."/>
            <person name="Labate C.A."/>
        </authorList>
    </citation>
    <scope>NUCLEOTIDE SEQUENCE</scope>
    <source>
        <strain evidence="1">MF-1</strain>
    </source>
</reference>
<dbReference type="InterPro" id="IPR004242">
    <property type="entry name" value="Transposase_21"/>
</dbReference>
<dbReference type="AlphaFoldDB" id="A0A9Q3JCW4"/>
<dbReference type="Pfam" id="PF02992">
    <property type="entry name" value="Transposase_21"/>
    <property type="match status" value="1"/>
</dbReference>
<organism evidence="1 2">
    <name type="scientific">Austropuccinia psidii MF-1</name>
    <dbReference type="NCBI Taxonomy" id="1389203"/>
    <lineage>
        <taxon>Eukaryota</taxon>
        <taxon>Fungi</taxon>
        <taxon>Dikarya</taxon>
        <taxon>Basidiomycota</taxon>
        <taxon>Pucciniomycotina</taxon>
        <taxon>Pucciniomycetes</taxon>
        <taxon>Pucciniales</taxon>
        <taxon>Sphaerophragmiaceae</taxon>
        <taxon>Austropuccinia</taxon>
    </lineage>
</organism>
<dbReference type="PANTHER" id="PTHR46579:SF1">
    <property type="entry name" value="F5_8 TYPE C DOMAIN-CONTAINING PROTEIN"/>
    <property type="match status" value="1"/>
</dbReference>
<comment type="caution">
    <text evidence="1">The sequence shown here is derived from an EMBL/GenBank/DDBJ whole genome shotgun (WGS) entry which is preliminary data.</text>
</comment>
<feature type="non-terminal residue" evidence="1">
    <location>
        <position position="1"/>
    </location>
</feature>
<evidence type="ECO:0000313" key="1">
    <source>
        <dbReference type="EMBL" id="MBW0559828.1"/>
    </source>
</evidence>
<evidence type="ECO:0008006" key="3">
    <source>
        <dbReference type="Google" id="ProtNLM"/>
    </source>
</evidence>
<accession>A0A9Q3JCW4</accession>
<evidence type="ECO:0000313" key="2">
    <source>
        <dbReference type="Proteomes" id="UP000765509"/>
    </source>
</evidence>
<keyword evidence="2" id="KW-1185">Reference proteome</keyword>
<proteinExistence type="predicted"/>
<protein>
    <recommendedName>
        <fullName evidence="3">Transposase domain-containing protein</fullName>
    </recommendedName>
</protein>
<gene>
    <name evidence="1" type="ORF">O181_099543</name>
</gene>
<dbReference type="Proteomes" id="UP000765509">
    <property type="component" value="Unassembled WGS sequence"/>
</dbReference>
<dbReference type="PANTHER" id="PTHR46579">
    <property type="entry name" value="F5/8 TYPE C DOMAIN-CONTAINING PROTEIN-RELATED"/>
    <property type="match status" value="1"/>
</dbReference>
<dbReference type="EMBL" id="AVOT02068689">
    <property type="protein sequence ID" value="MBW0559828.1"/>
    <property type="molecule type" value="Genomic_DNA"/>
</dbReference>
<name>A0A9Q3JCW4_9BASI</name>
<sequence length="645" mass="72702">DPSSISNHIRSLPNIPTSASGSECPKLLLDQIFPADYSPLTQSTFSTVPCLNSTAEKPYSSSQTLHPQDLGMIISAILSLRYNIPRRASRIINPALSLLIKSSISSPSVPPTPEFHIPPDLSTIFEHIQLEPLIQNYICCPQCFSLNGLTESLTTDQPHCQCHNDPNDHDPPFTQSLGKFIYSFEPHTQNTTNMKQKFIPTKHFIYQPFKNWLARFLQQAGIMEILHQHQQSQAPKGSPKCDIWDGLVWRRFTGTRNINDPPFMSIPGALAFSIYVDWFNAHGKSTRLASIGPFMFICLNLPPSERLKPENVYVEGIIPGPKEPTSLQLNYLIMPLIKDLKEQWQSYHFSPTSTGPSGSFIRVAILTAIADVVAMCKLTGLISHSGNHFCNICTIHKAQIEEIGPQFHYTCSYQNHKATIAKWLLATPQQRQTIFSEYGVQYSILEDFLYWDATRMVNLDIMHNLILGILKHHATFQLCIPQSKSKIFLRSRRKSNDTNSLDSDSMTSNSSLDKITLREARSLRRDAAKMINEPLPITSTQKNYFPIPTSHMEHPSSGSAEIPSFDAYYIPTSEIPSELDITALSDHQIKGEALEHLRQIISETILPSSWTRVPRNMGSPSHGSLKATEWALLYKVYIPFLMLSQ</sequence>